<evidence type="ECO:0000313" key="1">
    <source>
        <dbReference type="EMBL" id="KAK6623682.1"/>
    </source>
</evidence>
<dbReference type="EMBL" id="JAWJWE010000038">
    <property type="protein sequence ID" value="KAK6623682.1"/>
    <property type="molecule type" value="Genomic_DNA"/>
</dbReference>
<organism evidence="1 2">
    <name type="scientific">Polyplax serrata</name>
    <name type="common">Common mouse louse</name>
    <dbReference type="NCBI Taxonomy" id="468196"/>
    <lineage>
        <taxon>Eukaryota</taxon>
        <taxon>Metazoa</taxon>
        <taxon>Ecdysozoa</taxon>
        <taxon>Arthropoda</taxon>
        <taxon>Hexapoda</taxon>
        <taxon>Insecta</taxon>
        <taxon>Pterygota</taxon>
        <taxon>Neoptera</taxon>
        <taxon>Paraneoptera</taxon>
        <taxon>Psocodea</taxon>
        <taxon>Troctomorpha</taxon>
        <taxon>Phthiraptera</taxon>
        <taxon>Anoplura</taxon>
        <taxon>Polyplacidae</taxon>
        <taxon>Polyplax</taxon>
    </lineage>
</organism>
<dbReference type="Proteomes" id="UP001372834">
    <property type="component" value="Unassembled WGS sequence"/>
</dbReference>
<protein>
    <submittedName>
        <fullName evidence="1">Uncharacterized protein</fullName>
    </submittedName>
</protein>
<reference evidence="1 2" key="1">
    <citation type="submission" date="2023-10" db="EMBL/GenBank/DDBJ databases">
        <title>Genomes of two closely related lineages of the louse Polyplax serrata with different host specificities.</title>
        <authorList>
            <person name="Martinu J."/>
            <person name="Tarabai H."/>
            <person name="Stefka J."/>
            <person name="Hypsa V."/>
        </authorList>
    </citation>
    <scope>NUCLEOTIDE SEQUENCE [LARGE SCALE GENOMIC DNA]</scope>
    <source>
        <strain evidence="1">HR10_N</strain>
    </source>
</reference>
<comment type="caution">
    <text evidence="1">The sequence shown here is derived from an EMBL/GenBank/DDBJ whole genome shotgun (WGS) entry which is preliminary data.</text>
</comment>
<proteinExistence type="predicted"/>
<sequence>MHSNWKICQSDVTGLGQCEDLQNNCDKCGKLYRYNWRRRRTREKTCNLCVNEIKCNPSRLTDTPRDHQANACEMNFGDGKPYEDGLYVEKRVWDSPLAMYHHTDSTPVTERDTVKKVYGVQDFTEQLLHEVKIEFSEEMRNPQKPVVTDFEWPTTDQLNKVDCLRAFNIMKQILLQEMSACEVVAAPNDPLVLRKKYYLERRFQSLEREKIRRLKVYESLYIKEEAKGGL</sequence>
<evidence type="ECO:0000313" key="2">
    <source>
        <dbReference type="Proteomes" id="UP001372834"/>
    </source>
</evidence>
<accession>A0AAN8NW91</accession>
<name>A0AAN8NW91_POLSC</name>
<gene>
    <name evidence="1" type="ORF">RUM43_009534</name>
</gene>
<dbReference type="AlphaFoldDB" id="A0AAN8NW91"/>